<evidence type="ECO:0000313" key="6">
    <source>
        <dbReference type="EMBL" id="KHL26400.1"/>
    </source>
</evidence>
<dbReference type="OrthoDB" id="9773738at2"/>
<evidence type="ECO:0000256" key="1">
    <source>
        <dbReference type="ARBA" id="ARBA00007749"/>
    </source>
</evidence>
<reference evidence="6 7" key="1">
    <citation type="submission" date="2014-11" db="EMBL/GenBank/DDBJ databases">
        <title>Draft genome sequence of Kirrobacter mercurialis.</title>
        <authorList>
            <person name="Coil D.A."/>
            <person name="Eisen J.A."/>
        </authorList>
    </citation>
    <scope>NUCLEOTIDE SEQUENCE [LARGE SCALE GENOMIC DNA]</scope>
    <source>
        <strain evidence="6 7">Coronado</strain>
    </source>
</reference>
<feature type="domain" description="Metallo-beta-lactamase" evidence="5">
    <location>
        <begin position="31"/>
        <end position="264"/>
    </location>
</feature>
<protein>
    <submittedName>
        <fullName evidence="6">Beta-lactamase</fullName>
    </submittedName>
</protein>
<evidence type="ECO:0000256" key="2">
    <source>
        <dbReference type="ARBA" id="ARBA00022723"/>
    </source>
</evidence>
<evidence type="ECO:0000259" key="5">
    <source>
        <dbReference type="SMART" id="SM00849"/>
    </source>
</evidence>
<dbReference type="GO" id="GO:0046872">
    <property type="term" value="F:metal ion binding"/>
    <property type="evidence" value="ECO:0007669"/>
    <property type="project" value="UniProtKB-KW"/>
</dbReference>
<dbReference type="EMBL" id="JTDN01000001">
    <property type="protein sequence ID" value="KHL26400.1"/>
    <property type="molecule type" value="Genomic_DNA"/>
</dbReference>
<dbReference type="PANTHER" id="PTHR42978:SF3">
    <property type="entry name" value="BLR3078 PROTEIN"/>
    <property type="match status" value="1"/>
</dbReference>
<accession>A0A0B2C2L2</accession>
<dbReference type="AlphaFoldDB" id="A0A0B2C2L2"/>
<dbReference type="SMART" id="SM00849">
    <property type="entry name" value="Lactamase_B"/>
    <property type="match status" value="1"/>
</dbReference>
<keyword evidence="2" id="KW-0479">Metal-binding</keyword>
<dbReference type="SUPFAM" id="SSF56281">
    <property type="entry name" value="Metallo-hydrolase/oxidoreductase"/>
    <property type="match status" value="1"/>
</dbReference>
<gene>
    <name evidence="6" type="ORF">PK98_08120</name>
</gene>
<dbReference type="STRING" id="1572751.PK98_08120"/>
<dbReference type="InterPro" id="IPR051013">
    <property type="entry name" value="MBL_superfamily_lactonases"/>
</dbReference>
<dbReference type="InterPro" id="IPR001279">
    <property type="entry name" value="Metallo-B-lactamas"/>
</dbReference>
<comment type="similarity">
    <text evidence="1">Belongs to the metallo-beta-lactamase superfamily.</text>
</comment>
<comment type="caution">
    <text evidence="6">The sequence shown here is derived from an EMBL/GenBank/DDBJ whole genome shotgun (WGS) entry which is preliminary data.</text>
</comment>
<name>A0A0B2C2L2_9SPHN</name>
<dbReference type="Proteomes" id="UP000030988">
    <property type="component" value="Unassembled WGS sequence"/>
</dbReference>
<dbReference type="InterPro" id="IPR036866">
    <property type="entry name" value="RibonucZ/Hydroxyglut_hydro"/>
</dbReference>
<dbReference type="CDD" id="cd07742">
    <property type="entry name" value="metallo-hydrolase-like_MBL-fold"/>
    <property type="match status" value="1"/>
</dbReference>
<dbReference type="Pfam" id="PF00753">
    <property type="entry name" value="Lactamase_B"/>
    <property type="match status" value="1"/>
</dbReference>
<proteinExistence type="inferred from homology"/>
<sequence>MRIHYLRCGTDCPVGGALFDGFSKGPLGLIPCVAQLIETSDGLVLIDTGYGMQDVRRPHPRLSKFFHALLNIRFREEETAIHQVRALGYRPEDVRHIVLTHLDFDHAGGLEDFPHARVHVMEAERDAAERTRRGFIARRRYRPVQWDDVRDWRTYAGGGETWFGFDSVRALDGLPPEILMVPLPGHTWGHAGVAVQTGAGWVLNAGDAYFYRGEMDPRRHRCTPGLRFYQTMMEVDRAQRLDNQHRLRELKRQHGAEVTIFCSHDQKQLEAMQRRS</sequence>
<dbReference type="Gene3D" id="3.60.15.10">
    <property type="entry name" value="Ribonuclease Z/Hydroxyacylglutathione hydrolase-like"/>
    <property type="match status" value="1"/>
</dbReference>
<evidence type="ECO:0000256" key="3">
    <source>
        <dbReference type="ARBA" id="ARBA00022801"/>
    </source>
</evidence>
<evidence type="ECO:0000313" key="7">
    <source>
        <dbReference type="Proteomes" id="UP000030988"/>
    </source>
</evidence>
<dbReference type="PANTHER" id="PTHR42978">
    <property type="entry name" value="QUORUM-QUENCHING LACTONASE YTNP-RELATED-RELATED"/>
    <property type="match status" value="1"/>
</dbReference>
<keyword evidence="3" id="KW-0378">Hydrolase</keyword>
<keyword evidence="4" id="KW-0862">Zinc</keyword>
<dbReference type="GO" id="GO:0016787">
    <property type="term" value="F:hydrolase activity"/>
    <property type="evidence" value="ECO:0007669"/>
    <property type="project" value="UniProtKB-KW"/>
</dbReference>
<organism evidence="6 7">
    <name type="scientific">Croceibacterium mercuriale</name>
    <dbReference type="NCBI Taxonomy" id="1572751"/>
    <lineage>
        <taxon>Bacteria</taxon>
        <taxon>Pseudomonadati</taxon>
        <taxon>Pseudomonadota</taxon>
        <taxon>Alphaproteobacteria</taxon>
        <taxon>Sphingomonadales</taxon>
        <taxon>Erythrobacteraceae</taxon>
        <taxon>Croceibacterium</taxon>
    </lineage>
</organism>
<dbReference type="RefSeq" id="WP_039095639.1">
    <property type="nucleotide sequence ID" value="NZ_JTDN01000001.1"/>
</dbReference>
<evidence type="ECO:0000256" key="4">
    <source>
        <dbReference type="ARBA" id="ARBA00022833"/>
    </source>
</evidence>
<keyword evidence="7" id="KW-1185">Reference proteome</keyword>